<dbReference type="Proteomes" id="UP001187734">
    <property type="component" value="Unassembled WGS sequence"/>
</dbReference>
<sequence length="36" mass="4288">MAGTRTQLENLFGDWGDIRDWIDTDMINWDLEECLN</sequence>
<dbReference type="EMBL" id="ONZP01000361">
    <property type="protein sequence ID" value="SPJ82411.1"/>
    <property type="molecule type" value="Genomic_DNA"/>
</dbReference>
<evidence type="ECO:0000313" key="1">
    <source>
        <dbReference type="EMBL" id="SPJ82411.1"/>
    </source>
</evidence>
<name>A0AAE8MFI8_9HYPO</name>
<evidence type="ECO:0000313" key="2">
    <source>
        <dbReference type="Proteomes" id="UP001187734"/>
    </source>
</evidence>
<protein>
    <submittedName>
        <fullName evidence="1">Uncharacterized protein</fullName>
    </submittedName>
</protein>
<dbReference type="AlphaFoldDB" id="A0AAE8MFI8"/>
<keyword evidence="2" id="KW-1185">Reference proteome</keyword>
<organism evidence="1 2">
    <name type="scientific">Fusarium torulosum</name>
    <dbReference type="NCBI Taxonomy" id="33205"/>
    <lineage>
        <taxon>Eukaryota</taxon>
        <taxon>Fungi</taxon>
        <taxon>Dikarya</taxon>
        <taxon>Ascomycota</taxon>
        <taxon>Pezizomycotina</taxon>
        <taxon>Sordariomycetes</taxon>
        <taxon>Hypocreomycetidae</taxon>
        <taxon>Hypocreales</taxon>
        <taxon>Nectriaceae</taxon>
        <taxon>Fusarium</taxon>
    </lineage>
</organism>
<reference evidence="1" key="1">
    <citation type="submission" date="2018-03" db="EMBL/GenBank/DDBJ databases">
        <authorList>
            <person name="Guldener U."/>
        </authorList>
    </citation>
    <scope>NUCLEOTIDE SEQUENCE</scope>
</reference>
<accession>A0AAE8MFI8</accession>
<gene>
    <name evidence="1" type="ORF">FTOL_09816</name>
</gene>
<comment type="caution">
    <text evidence="1">The sequence shown here is derived from an EMBL/GenBank/DDBJ whole genome shotgun (WGS) entry which is preliminary data.</text>
</comment>
<proteinExistence type="predicted"/>